<dbReference type="GO" id="GO:0005524">
    <property type="term" value="F:ATP binding"/>
    <property type="evidence" value="ECO:0007669"/>
    <property type="project" value="UniProtKB-UniRule"/>
</dbReference>
<evidence type="ECO:0000256" key="19">
    <source>
        <dbReference type="SAM" id="MobiDB-lite"/>
    </source>
</evidence>
<proteinExistence type="predicted"/>
<gene>
    <name evidence="24" type="ORF">L195_g006374</name>
</gene>
<feature type="binding site" evidence="18">
    <location>
        <position position="369"/>
    </location>
    <ligand>
        <name>ATP</name>
        <dbReference type="ChEBI" id="CHEBI:30616"/>
    </ligand>
</feature>
<keyword evidence="5 20" id="KW-0812">Transmembrane</keyword>
<evidence type="ECO:0000256" key="20">
    <source>
        <dbReference type="SAM" id="Phobius"/>
    </source>
</evidence>
<dbReference type="FunFam" id="1.10.510.10:FF:000060">
    <property type="entry name" value="G-type lectin S-receptor-like serine/threonine-protein kinase"/>
    <property type="match status" value="1"/>
</dbReference>
<evidence type="ECO:0000313" key="25">
    <source>
        <dbReference type="Proteomes" id="UP000236291"/>
    </source>
</evidence>
<comment type="subcellular location">
    <subcellularLocation>
        <location evidence="1">Membrane</location>
        <topology evidence="1">Single-pass membrane protein</topology>
    </subcellularLocation>
</comment>
<feature type="domain" description="Protein kinase" evidence="22">
    <location>
        <begin position="341"/>
        <end position="627"/>
    </location>
</feature>
<dbReference type="PROSITE" id="PS00108">
    <property type="entry name" value="PROTEIN_KINASE_ST"/>
    <property type="match status" value="1"/>
</dbReference>
<name>A0A2K3P3E4_TRIPR</name>
<keyword evidence="9 24" id="KW-0418">Kinase</keyword>
<feature type="domain" description="Gnk2-homologous" evidence="23">
    <location>
        <begin position="140"/>
        <end position="245"/>
    </location>
</feature>
<keyword evidence="13" id="KW-1015">Disulfide bond</keyword>
<feature type="domain" description="Gnk2-homologous" evidence="23">
    <location>
        <begin position="27"/>
        <end position="134"/>
    </location>
</feature>
<dbReference type="GO" id="GO:0005886">
    <property type="term" value="C:plasma membrane"/>
    <property type="evidence" value="ECO:0007669"/>
    <property type="project" value="TreeGrafter"/>
</dbReference>
<dbReference type="InterPro" id="IPR017441">
    <property type="entry name" value="Protein_kinase_ATP_BS"/>
</dbReference>
<dbReference type="FunFam" id="3.30.200.20:FF:000195">
    <property type="entry name" value="G-type lectin S-receptor-like serine/threonine-protein kinase"/>
    <property type="match status" value="1"/>
</dbReference>
<comment type="catalytic activity">
    <reaction evidence="17">
        <text>L-seryl-[protein] + ATP = O-phospho-L-seryl-[protein] + ADP + H(+)</text>
        <dbReference type="Rhea" id="RHEA:17989"/>
        <dbReference type="Rhea" id="RHEA-COMP:9863"/>
        <dbReference type="Rhea" id="RHEA-COMP:11604"/>
        <dbReference type="ChEBI" id="CHEBI:15378"/>
        <dbReference type="ChEBI" id="CHEBI:29999"/>
        <dbReference type="ChEBI" id="CHEBI:30616"/>
        <dbReference type="ChEBI" id="CHEBI:83421"/>
        <dbReference type="ChEBI" id="CHEBI:456216"/>
        <dbReference type="EC" id="2.7.11.1"/>
    </reaction>
</comment>
<reference evidence="24 25" key="1">
    <citation type="journal article" date="2014" name="Am. J. Bot.">
        <title>Genome assembly and annotation for red clover (Trifolium pratense; Fabaceae).</title>
        <authorList>
            <person name="Istvanek J."/>
            <person name="Jaros M."/>
            <person name="Krenek A."/>
            <person name="Repkova J."/>
        </authorList>
    </citation>
    <scope>NUCLEOTIDE SEQUENCE [LARGE SCALE GENOMIC DNA]</scope>
    <source>
        <strain evidence="25">cv. Tatra</strain>
        <tissue evidence="24">Young leaves</tissue>
    </source>
</reference>
<dbReference type="GO" id="GO:0004674">
    <property type="term" value="F:protein serine/threonine kinase activity"/>
    <property type="evidence" value="ECO:0007669"/>
    <property type="project" value="UniProtKB-KW"/>
</dbReference>
<dbReference type="CDD" id="cd23509">
    <property type="entry name" value="Gnk2-like"/>
    <property type="match status" value="2"/>
</dbReference>
<feature type="signal peptide" evidence="21">
    <location>
        <begin position="1"/>
        <end position="23"/>
    </location>
</feature>
<evidence type="ECO:0000256" key="21">
    <source>
        <dbReference type="SAM" id="SignalP"/>
    </source>
</evidence>
<dbReference type="PANTHER" id="PTHR27002">
    <property type="entry name" value="RECEPTOR-LIKE SERINE/THREONINE-PROTEIN KINASE SD1-8"/>
    <property type="match status" value="1"/>
</dbReference>
<evidence type="ECO:0000256" key="5">
    <source>
        <dbReference type="ARBA" id="ARBA00022692"/>
    </source>
</evidence>
<dbReference type="PANTHER" id="PTHR27002:SF518">
    <property type="entry name" value="PROTEIN KINASE DOMAIN"/>
    <property type="match status" value="1"/>
</dbReference>
<keyword evidence="3" id="KW-0723">Serine/threonine-protein kinase</keyword>
<evidence type="ECO:0000256" key="3">
    <source>
        <dbReference type="ARBA" id="ARBA00022527"/>
    </source>
</evidence>
<dbReference type="PROSITE" id="PS00107">
    <property type="entry name" value="PROTEIN_KINASE_ATP"/>
    <property type="match status" value="1"/>
</dbReference>
<dbReference type="InterPro" id="IPR002902">
    <property type="entry name" value="GNK2"/>
</dbReference>
<evidence type="ECO:0000256" key="6">
    <source>
        <dbReference type="ARBA" id="ARBA00022729"/>
    </source>
</evidence>
<evidence type="ECO:0000256" key="8">
    <source>
        <dbReference type="ARBA" id="ARBA00022741"/>
    </source>
</evidence>
<evidence type="ECO:0000256" key="9">
    <source>
        <dbReference type="ARBA" id="ARBA00022777"/>
    </source>
</evidence>
<evidence type="ECO:0000256" key="10">
    <source>
        <dbReference type="ARBA" id="ARBA00022840"/>
    </source>
</evidence>
<dbReference type="Pfam" id="PF07714">
    <property type="entry name" value="PK_Tyr_Ser-Thr"/>
    <property type="match status" value="1"/>
</dbReference>
<feature type="chain" id="PRO_5014350634" description="non-specific serine/threonine protein kinase" evidence="21">
    <location>
        <begin position="24"/>
        <end position="659"/>
    </location>
</feature>
<dbReference type="InterPro" id="IPR000719">
    <property type="entry name" value="Prot_kinase_dom"/>
</dbReference>
<keyword evidence="4" id="KW-0808">Transferase</keyword>
<evidence type="ECO:0000256" key="15">
    <source>
        <dbReference type="ARBA" id="ARBA00023180"/>
    </source>
</evidence>
<keyword evidence="14 24" id="KW-0675">Receptor</keyword>
<dbReference type="Gene3D" id="3.30.430.20">
    <property type="entry name" value="Gnk2 domain, C-X8-C-X2-C motif"/>
    <property type="match status" value="2"/>
</dbReference>
<dbReference type="InterPro" id="IPR001245">
    <property type="entry name" value="Ser-Thr/Tyr_kinase_cat_dom"/>
</dbReference>
<comment type="catalytic activity">
    <reaction evidence="16">
        <text>L-threonyl-[protein] + ATP = O-phospho-L-threonyl-[protein] + ADP + H(+)</text>
        <dbReference type="Rhea" id="RHEA:46608"/>
        <dbReference type="Rhea" id="RHEA-COMP:11060"/>
        <dbReference type="Rhea" id="RHEA-COMP:11605"/>
        <dbReference type="ChEBI" id="CHEBI:15378"/>
        <dbReference type="ChEBI" id="CHEBI:30013"/>
        <dbReference type="ChEBI" id="CHEBI:30616"/>
        <dbReference type="ChEBI" id="CHEBI:61977"/>
        <dbReference type="ChEBI" id="CHEBI:456216"/>
        <dbReference type="EC" id="2.7.11.1"/>
    </reaction>
</comment>
<comment type="caution">
    <text evidence="24">The sequence shown here is derived from an EMBL/GenBank/DDBJ whole genome shotgun (WGS) entry which is preliminary data.</text>
</comment>
<protein>
    <recommendedName>
        <fullName evidence="2">non-specific serine/threonine protein kinase</fullName>
        <ecNumber evidence="2">2.7.11.1</ecNumber>
    </recommendedName>
</protein>
<keyword evidence="7" id="KW-0677">Repeat</keyword>
<evidence type="ECO:0000313" key="24">
    <source>
        <dbReference type="EMBL" id="PNY09816.1"/>
    </source>
</evidence>
<dbReference type="SUPFAM" id="SSF56112">
    <property type="entry name" value="Protein kinase-like (PK-like)"/>
    <property type="match status" value="1"/>
</dbReference>
<evidence type="ECO:0000256" key="7">
    <source>
        <dbReference type="ARBA" id="ARBA00022737"/>
    </source>
</evidence>
<dbReference type="CDD" id="cd14066">
    <property type="entry name" value="STKc_IRAK"/>
    <property type="match status" value="1"/>
</dbReference>
<feature type="compositionally biased region" description="Basic and acidic residues" evidence="19">
    <location>
        <begin position="633"/>
        <end position="652"/>
    </location>
</feature>
<evidence type="ECO:0000259" key="23">
    <source>
        <dbReference type="PROSITE" id="PS51473"/>
    </source>
</evidence>
<dbReference type="InterPro" id="IPR008271">
    <property type="entry name" value="Ser/Thr_kinase_AS"/>
</dbReference>
<organism evidence="24 25">
    <name type="scientific">Trifolium pratense</name>
    <name type="common">Red clover</name>
    <dbReference type="NCBI Taxonomy" id="57577"/>
    <lineage>
        <taxon>Eukaryota</taxon>
        <taxon>Viridiplantae</taxon>
        <taxon>Streptophyta</taxon>
        <taxon>Embryophyta</taxon>
        <taxon>Tracheophyta</taxon>
        <taxon>Spermatophyta</taxon>
        <taxon>Magnoliopsida</taxon>
        <taxon>eudicotyledons</taxon>
        <taxon>Gunneridae</taxon>
        <taxon>Pentapetalae</taxon>
        <taxon>rosids</taxon>
        <taxon>fabids</taxon>
        <taxon>Fabales</taxon>
        <taxon>Fabaceae</taxon>
        <taxon>Papilionoideae</taxon>
        <taxon>50 kb inversion clade</taxon>
        <taxon>NPAAA clade</taxon>
        <taxon>Hologalegina</taxon>
        <taxon>IRL clade</taxon>
        <taxon>Trifolieae</taxon>
        <taxon>Trifolium</taxon>
    </lineage>
</organism>
<reference evidence="24 25" key="2">
    <citation type="journal article" date="2017" name="Front. Plant Sci.">
        <title>Gene Classification and Mining of Molecular Markers Useful in Red Clover (Trifolium pratense) Breeding.</title>
        <authorList>
            <person name="Istvanek J."/>
            <person name="Dluhosova J."/>
            <person name="Dluhos P."/>
            <person name="Patkova L."/>
            <person name="Nedelnik J."/>
            <person name="Repkova J."/>
        </authorList>
    </citation>
    <scope>NUCLEOTIDE SEQUENCE [LARGE SCALE GENOMIC DNA]</scope>
    <source>
        <strain evidence="25">cv. Tatra</strain>
        <tissue evidence="24">Young leaves</tissue>
    </source>
</reference>
<evidence type="ECO:0000256" key="2">
    <source>
        <dbReference type="ARBA" id="ARBA00012513"/>
    </source>
</evidence>
<evidence type="ECO:0000256" key="12">
    <source>
        <dbReference type="ARBA" id="ARBA00023136"/>
    </source>
</evidence>
<dbReference type="Proteomes" id="UP000236291">
    <property type="component" value="Unassembled WGS sequence"/>
</dbReference>
<dbReference type="AlphaFoldDB" id="A0A2K3P3E4"/>
<keyword evidence="12 20" id="KW-0472">Membrane</keyword>
<keyword evidence="15" id="KW-0325">Glycoprotein</keyword>
<keyword evidence="8 18" id="KW-0547">Nucleotide-binding</keyword>
<dbReference type="InterPro" id="IPR038408">
    <property type="entry name" value="GNK2_sf"/>
</dbReference>
<keyword evidence="6 21" id="KW-0732">Signal</keyword>
<evidence type="ECO:0000259" key="22">
    <source>
        <dbReference type="PROSITE" id="PS50011"/>
    </source>
</evidence>
<dbReference type="PROSITE" id="PS51473">
    <property type="entry name" value="GNK2"/>
    <property type="match status" value="2"/>
</dbReference>
<evidence type="ECO:0000256" key="16">
    <source>
        <dbReference type="ARBA" id="ARBA00047899"/>
    </source>
</evidence>
<evidence type="ECO:0000256" key="17">
    <source>
        <dbReference type="ARBA" id="ARBA00048679"/>
    </source>
</evidence>
<evidence type="ECO:0000256" key="13">
    <source>
        <dbReference type="ARBA" id="ARBA00023157"/>
    </source>
</evidence>
<evidence type="ECO:0000256" key="18">
    <source>
        <dbReference type="PROSITE-ProRule" id="PRU10141"/>
    </source>
</evidence>
<accession>A0A2K3P3E4</accession>
<feature type="transmembrane region" description="Helical" evidence="20">
    <location>
        <begin position="270"/>
        <end position="293"/>
    </location>
</feature>
<sequence length="659" mass="74165">MTCGTRFLSFTLLLLFLLTLTNAESPFYMSSFCENSAEETNITSYRSNVNKLLLWINSNSATGTINNHTTIRSTNNNHNDDVYGYYGCRGDILGSFCEFCLNTAVTDITQRCPNGLSAMVWYDICIIGYSNHSFPGNVIVTPAWNLTGSKNVKDSTELVEAVNYTRNLIDRVTTEANIKWAMGEFNLRDTEKRYAWVQCSPYINKDECRGCLETMLDKVPKCCGTKVKWAVVCPSCGMEVDDNNFYQQQTGSPSSLPNPGKQKGASNTKALIIILVSVLVAVALLICCVYYYWRKNGNKGRLLLRTVTPISFRDNVQRQDSLHGDLPTIRLTVIQQSTNNFSELYKLGEGGFGKVYKGTLPDGTEVAAKRLSETSGQGSGEFKNEVRFIAKLQHRNLVKLLGCCIEGDEKILVYEYMPNSSLDFHLFNKEKQKHLCWKLRLSIINGIAKGLLYLHEDSRLRVIHRDLKASNVLLDDEMNPKISDFGLARTFEKDQCLTKTKRVIGTYGYMAPEYAMAGLFSVKSDVFSFGVLLLEIIYGKRNGEFVLSEHMQSLLLYTWKLWCDGKCLELIDPFHKKTFIESEVLKCIHIGLLCVQEDAADRPTMATVVRMLGSDIVDLPKPTQPAFSVGRTSKNEVRTSKNPKDNSVDKETITIVSPR</sequence>
<evidence type="ECO:0000256" key="11">
    <source>
        <dbReference type="ARBA" id="ARBA00022989"/>
    </source>
</evidence>
<dbReference type="Gene3D" id="3.30.200.20">
    <property type="entry name" value="Phosphorylase Kinase, domain 1"/>
    <property type="match status" value="1"/>
</dbReference>
<dbReference type="PROSITE" id="PS50011">
    <property type="entry name" value="PROTEIN_KINASE_DOM"/>
    <property type="match status" value="1"/>
</dbReference>
<keyword evidence="10 18" id="KW-0067">ATP-binding</keyword>
<dbReference type="EC" id="2.7.11.1" evidence="2"/>
<evidence type="ECO:0000256" key="14">
    <source>
        <dbReference type="ARBA" id="ARBA00023170"/>
    </source>
</evidence>
<dbReference type="ExpressionAtlas" id="A0A2K3P3E4">
    <property type="expression patterns" value="baseline"/>
</dbReference>
<evidence type="ECO:0000256" key="1">
    <source>
        <dbReference type="ARBA" id="ARBA00004167"/>
    </source>
</evidence>
<dbReference type="EMBL" id="ASHM01003392">
    <property type="protein sequence ID" value="PNY09816.1"/>
    <property type="molecule type" value="Genomic_DNA"/>
</dbReference>
<keyword evidence="11 20" id="KW-1133">Transmembrane helix</keyword>
<evidence type="ECO:0000256" key="4">
    <source>
        <dbReference type="ARBA" id="ARBA00022679"/>
    </source>
</evidence>
<dbReference type="SMART" id="SM00220">
    <property type="entry name" value="S_TKc"/>
    <property type="match status" value="1"/>
</dbReference>
<dbReference type="Gene3D" id="1.10.510.10">
    <property type="entry name" value="Transferase(Phosphotransferase) domain 1"/>
    <property type="match status" value="1"/>
</dbReference>
<feature type="region of interest" description="Disordered" evidence="19">
    <location>
        <begin position="623"/>
        <end position="659"/>
    </location>
</feature>
<dbReference type="InterPro" id="IPR011009">
    <property type="entry name" value="Kinase-like_dom_sf"/>
</dbReference>
<dbReference type="Pfam" id="PF01657">
    <property type="entry name" value="Stress-antifung"/>
    <property type="match status" value="1"/>
</dbReference>